<proteinExistence type="predicted"/>
<dbReference type="InterPro" id="IPR046212">
    <property type="entry name" value="DUF6245"/>
</dbReference>
<dbReference type="EMBL" id="CP045095">
    <property type="protein sequence ID" value="QFQ94868.1"/>
    <property type="molecule type" value="Genomic_DNA"/>
</dbReference>
<evidence type="ECO:0000313" key="1">
    <source>
        <dbReference type="EMBL" id="QFQ94868.1"/>
    </source>
</evidence>
<protein>
    <submittedName>
        <fullName evidence="1">Uncharacterized protein</fullName>
    </submittedName>
</protein>
<dbReference type="RefSeq" id="WP_152166402.1">
    <property type="nucleotide sequence ID" value="NZ_CP045095.1"/>
</dbReference>
<dbReference type="AlphaFoldDB" id="A0A5P8JWJ3"/>
<geneLocation type="plasmid" evidence="1 2">
    <name>unnamed1</name>
</geneLocation>
<dbReference type="Proteomes" id="UP000327294">
    <property type="component" value="Plasmid unnamed1"/>
</dbReference>
<dbReference type="Pfam" id="PF19758">
    <property type="entry name" value="DUF6245"/>
    <property type="match status" value="1"/>
</dbReference>
<evidence type="ECO:0000313" key="2">
    <source>
        <dbReference type="Proteomes" id="UP000327294"/>
    </source>
</evidence>
<gene>
    <name evidence="1" type="ORF">F9278_00155</name>
</gene>
<keyword evidence="2" id="KW-1185">Reference proteome</keyword>
<dbReference type="KEGG" id="sphv:F9278_00155"/>
<reference evidence="1 2" key="1">
    <citation type="submission" date="2019-10" db="EMBL/GenBank/DDBJ databases">
        <title>Streptomyces sp. strain GY16 isolated from leaves of Broussonetia papyrifera.</title>
        <authorList>
            <person name="Mo P."/>
        </authorList>
    </citation>
    <scope>NUCLEOTIDE SEQUENCE [LARGE SCALE GENOMIC DNA]</scope>
    <source>
        <strain evidence="1 2">GY16</strain>
        <plasmid evidence="1 2">unnamed1</plasmid>
    </source>
</reference>
<keyword evidence="1" id="KW-0614">Plasmid</keyword>
<accession>A0A5P8JWJ3</accession>
<sequence length="195" mass="19547">MSIPNQHQAPEPAPSAADFSAALTALGSYAQPPTDAELQQQAQAVGGEQVLAAILSNALYGASIGAGMLAEGHMLAQGAGGKELGLARQQVLKASGADGPGVMGMLHWQTGHVQQLLKGLDEQGCGPVIAAAARTASALLSLLACSAVFSTEDERAGQIPAELAQARKDLAAALAEIDELPATAAAMFLGAVPGM</sequence>
<name>A0A5P8JWJ3_9ACTN</name>
<organism evidence="1 2">
    <name type="scientific">Streptomyces phaeolivaceus</name>
    <dbReference type="NCBI Taxonomy" id="2653200"/>
    <lineage>
        <taxon>Bacteria</taxon>
        <taxon>Bacillati</taxon>
        <taxon>Actinomycetota</taxon>
        <taxon>Actinomycetes</taxon>
        <taxon>Kitasatosporales</taxon>
        <taxon>Streptomycetaceae</taxon>
        <taxon>Streptomyces</taxon>
    </lineage>
</organism>